<protein>
    <submittedName>
        <fullName evidence="1">Uncharacterized protein</fullName>
    </submittedName>
</protein>
<name>A0A0A9A3I4_ARUDO</name>
<reference evidence="1" key="2">
    <citation type="journal article" date="2015" name="Data Brief">
        <title>Shoot transcriptome of the giant reed, Arundo donax.</title>
        <authorList>
            <person name="Barrero R.A."/>
            <person name="Guerrero F.D."/>
            <person name="Moolhuijzen P."/>
            <person name="Goolsby J.A."/>
            <person name="Tidwell J."/>
            <person name="Bellgard S.E."/>
            <person name="Bellgard M.I."/>
        </authorList>
    </citation>
    <scope>NUCLEOTIDE SEQUENCE</scope>
    <source>
        <tissue evidence="1">Shoot tissue taken approximately 20 cm above the soil surface</tissue>
    </source>
</reference>
<sequence length="87" mass="10308">MLKDVHPSEVLPLTTDEHINMELLHQSCHKSHFSRVNLELEERLSQSSFSRVNLEEERLSLLMASSHTKWSFQHPTTYRCTNFNHFL</sequence>
<dbReference type="EMBL" id="GBRH01251671">
    <property type="protein sequence ID" value="JAD46224.1"/>
    <property type="molecule type" value="Transcribed_RNA"/>
</dbReference>
<organism evidence="1">
    <name type="scientific">Arundo donax</name>
    <name type="common">Giant reed</name>
    <name type="synonym">Donax arundinaceus</name>
    <dbReference type="NCBI Taxonomy" id="35708"/>
    <lineage>
        <taxon>Eukaryota</taxon>
        <taxon>Viridiplantae</taxon>
        <taxon>Streptophyta</taxon>
        <taxon>Embryophyta</taxon>
        <taxon>Tracheophyta</taxon>
        <taxon>Spermatophyta</taxon>
        <taxon>Magnoliopsida</taxon>
        <taxon>Liliopsida</taxon>
        <taxon>Poales</taxon>
        <taxon>Poaceae</taxon>
        <taxon>PACMAD clade</taxon>
        <taxon>Arundinoideae</taxon>
        <taxon>Arundineae</taxon>
        <taxon>Arundo</taxon>
    </lineage>
</organism>
<evidence type="ECO:0000313" key="1">
    <source>
        <dbReference type="EMBL" id="JAD46224.1"/>
    </source>
</evidence>
<reference evidence="1" key="1">
    <citation type="submission" date="2014-09" db="EMBL/GenBank/DDBJ databases">
        <authorList>
            <person name="Magalhaes I.L.F."/>
            <person name="Oliveira U."/>
            <person name="Santos F.R."/>
            <person name="Vidigal T.H.D.A."/>
            <person name="Brescovit A.D."/>
            <person name="Santos A.J."/>
        </authorList>
    </citation>
    <scope>NUCLEOTIDE SEQUENCE</scope>
    <source>
        <tissue evidence="1">Shoot tissue taken approximately 20 cm above the soil surface</tissue>
    </source>
</reference>
<dbReference type="AlphaFoldDB" id="A0A0A9A3I4"/>
<proteinExistence type="predicted"/>
<accession>A0A0A9A3I4</accession>